<proteinExistence type="predicted"/>
<keyword evidence="3" id="KW-1185">Reference proteome</keyword>
<dbReference type="GO" id="GO:0008408">
    <property type="term" value="F:3'-5' exonuclease activity"/>
    <property type="evidence" value="ECO:0007669"/>
    <property type="project" value="InterPro"/>
</dbReference>
<organism evidence="2 3">
    <name type="scientific">Eubacterium oxidoreducens</name>
    <dbReference type="NCBI Taxonomy" id="1732"/>
    <lineage>
        <taxon>Bacteria</taxon>
        <taxon>Bacillati</taxon>
        <taxon>Bacillota</taxon>
        <taxon>Clostridia</taxon>
        <taxon>Eubacteriales</taxon>
        <taxon>Eubacteriaceae</taxon>
        <taxon>Eubacterium</taxon>
    </lineage>
</organism>
<evidence type="ECO:0000313" key="2">
    <source>
        <dbReference type="EMBL" id="SDB20429.1"/>
    </source>
</evidence>
<protein>
    <submittedName>
        <fullName evidence="2">DNA polymerase III alpha subunit</fullName>
    </submittedName>
</protein>
<evidence type="ECO:0000259" key="1">
    <source>
        <dbReference type="Pfam" id="PF07733"/>
    </source>
</evidence>
<dbReference type="STRING" id="1732.SAMN02910417_01558"/>
<dbReference type="PANTHER" id="PTHR32294">
    <property type="entry name" value="DNA POLYMERASE III SUBUNIT ALPHA"/>
    <property type="match status" value="1"/>
</dbReference>
<dbReference type="InterPro" id="IPR011708">
    <property type="entry name" value="DNA_pol3_alpha_NTPase_dom"/>
</dbReference>
<dbReference type="Pfam" id="PF07733">
    <property type="entry name" value="DNA_pol3_alpha"/>
    <property type="match status" value="1"/>
</dbReference>
<sequence>MSNDNNIQFEIPNAANRLEEICVQGVKVRFGDNPPEAVTQRLSHELGIVKKLKHASTYLLASMLAKEARRLHYLFYFRGDITSSLISYVSGISDINPMEKKYGGINIPFETTREEYQGIEPTLEMQAGVSFLIYAQSFLARMFPEYRLISYPLPSVDMIRSLRMYITKLEELPCDEFVAEQKDDIDDADDIYKHDHFHILLIGDKQMELARYNKYYSDNGICFEEAQADSMIPKLWEYVKELDNCPEELKGLNVKTYDELLAVVSMMHSTDVFEGDLKKLLVTKELLLFEMIATRDDIFFYLKGKGLDRKDCFEIMNRVRKGRNLSAEQVEIMRKHNVDEWVYGFCNQVRYLFPKAHVAQLIRYYAFCIQSNSNLM</sequence>
<dbReference type="RefSeq" id="WP_176762337.1">
    <property type="nucleotide sequence ID" value="NZ_FMXR01000010.1"/>
</dbReference>
<dbReference type="Gene3D" id="6.10.140.1510">
    <property type="match status" value="1"/>
</dbReference>
<evidence type="ECO:0000313" key="3">
    <source>
        <dbReference type="Proteomes" id="UP000199228"/>
    </source>
</evidence>
<reference evidence="2 3" key="1">
    <citation type="submission" date="2016-10" db="EMBL/GenBank/DDBJ databases">
        <authorList>
            <person name="de Groot N.N."/>
        </authorList>
    </citation>
    <scope>NUCLEOTIDE SEQUENCE [LARGE SCALE GENOMIC DNA]</scope>
    <source>
        <strain evidence="2 3">DSM 3217</strain>
    </source>
</reference>
<dbReference type="InterPro" id="IPR004805">
    <property type="entry name" value="DnaE2/DnaE/PolC"/>
</dbReference>
<accession>A0A1G6BIL7</accession>
<name>A0A1G6BIL7_EUBOX</name>
<feature type="domain" description="Bacterial DNA polymerase III alpha subunit NTPase" evidence="1">
    <location>
        <begin position="17"/>
        <end position="111"/>
    </location>
</feature>
<dbReference type="AlphaFoldDB" id="A0A1G6BIL7"/>
<dbReference type="PANTHER" id="PTHR32294:SF5">
    <property type="entry name" value="DNA POLYMERASE III POLC-TYPE"/>
    <property type="match status" value="1"/>
</dbReference>
<dbReference type="Proteomes" id="UP000199228">
    <property type="component" value="Unassembled WGS sequence"/>
</dbReference>
<dbReference type="EMBL" id="FMXR01000010">
    <property type="protein sequence ID" value="SDB20429.1"/>
    <property type="molecule type" value="Genomic_DNA"/>
</dbReference>
<gene>
    <name evidence="2" type="ORF">SAMN02910417_01558</name>
</gene>
<dbReference type="GO" id="GO:0006260">
    <property type="term" value="P:DNA replication"/>
    <property type="evidence" value="ECO:0007669"/>
    <property type="project" value="InterPro"/>
</dbReference>